<evidence type="ECO:0000313" key="3">
    <source>
        <dbReference type="EMBL" id="QOL51532.1"/>
    </source>
</evidence>
<evidence type="ECO:0000313" key="4">
    <source>
        <dbReference type="Proteomes" id="UP000593875"/>
    </source>
</evidence>
<feature type="compositionally biased region" description="Polar residues" evidence="1">
    <location>
        <begin position="66"/>
        <end position="78"/>
    </location>
</feature>
<sequence>MNKPVLLAAMATVTAGLPLGAFAQEGGPAPTTPQPGCAARAEAPRADSSLPARASDKPEPQLGTVAPTTRVPSHTDTPSSRAMAAASARAEKTTDAGKNAQGHCAGDTVPPAPGNSRAKPEGA</sequence>
<feature type="chain" id="PRO_5032782691" description="Fe-S oxidoreductase" evidence="2">
    <location>
        <begin position="24"/>
        <end position="123"/>
    </location>
</feature>
<reference evidence="3 4" key="1">
    <citation type="submission" date="2020-10" db="EMBL/GenBank/DDBJ databases">
        <title>Genome sequencing of Massilia sp. LPB0304.</title>
        <authorList>
            <person name="Kim J."/>
        </authorList>
    </citation>
    <scope>NUCLEOTIDE SEQUENCE [LARGE SCALE GENOMIC DNA]</scope>
    <source>
        <strain evidence="3 4">LPB0304</strain>
    </source>
</reference>
<feature type="compositionally biased region" description="Low complexity" evidence="1">
    <location>
        <begin position="79"/>
        <end position="88"/>
    </location>
</feature>
<dbReference type="RefSeq" id="WP_193688506.1">
    <property type="nucleotide sequence ID" value="NZ_CP062941.1"/>
</dbReference>
<keyword evidence="4" id="KW-1185">Reference proteome</keyword>
<proteinExistence type="predicted"/>
<evidence type="ECO:0000256" key="1">
    <source>
        <dbReference type="SAM" id="MobiDB-lite"/>
    </source>
</evidence>
<feature type="signal peptide" evidence="2">
    <location>
        <begin position="1"/>
        <end position="23"/>
    </location>
</feature>
<dbReference type="AlphaFoldDB" id="A0A7L9UBC5"/>
<name>A0A7L9UBC5_9BURK</name>
<protein>
    <recommendedName>
        <fullName evidence="5">Fe-S oxidoreductase</fullName>
    </recommendedName>
</protein>
<dbReference type="KEGG" id="mlir:LPB04_09895"/>
<dbReference type="Proteomes" id="UP000593875">
    <property type="component" value="Chromosome"/>
</dbReference>
<evidence type="ECO:0000256" key="2">
    <source>
        <dbReference type="SAM" id="SignalP"/>
    </source>
</evidence>
<organism evidence="3 4">
    <name type="scientific">Massilia litorea</name>
    <dbReference type="NCBI Taxonomy" id="2769491"/>
    <lineage>
        <taxon>Bacteria</taxon>
        <taxon>Pseudomonadati</taxon>
        <taxon>Pseudomonadota</taxon>
        <taxon>Betaproteobacteria</taxon>
        <taxon>Burkholderiales</taxon>
        <taxon>Oxalobacteraceae</taxon>
        <taxon>Telluria group</taxon>
        <taxon>Massilia</taxon>
    </lineage>
</organism>
<accession>A0A7L9UBC5</accession>
<keyword evidence="2" id="KW-0732">Signal</keyword>
<evidence type="ECO:0008006" key="5">
    <source>
        <dbReference type="Google" id="ProtNLM"/>
    </source>
</evidence>
<gene>
    <name evidence="3" type="ORF">LPB04_09895</name>
</gene>
<feature type="region of interest" description="Disordered" evidence="1">
    <location>
        <begin position="20"/>
        <end position="123"/>
    </location>
</feature>
<dbReference type="EMBL" id="CP062941">
    <property type="protein sequence ID" value="QOL51532.1"/>
    <property type="molecule type" value="Genomic_DNA"/>
</dbReference>